<proteinExistence type="predicted"/>
<sequence>MIDQLSMENAVTRRFLSPERGSARVVTTLDALEREGTFRSGVPLLNRPVFLGGSEYRRVASDTKALHALLRELPERLFDGDAGRMAAVVGMRPPEVEAVERSRDLACSNLGRADFYRTSEGFKVLEFNSGSNIGGWDFGAVLDRALTDDDFRMFAAAERLTYDDPRPAIARALTAEVGESAFVAIAGCPGGYDPSKPSFPALVARLAAIGVEAAGCHLGQLDERGGKLYLHGRRVDVVHRMFSVADLIDDPAMPHLVRVVESVARAGNVRFFTPFTTDLVSSKACLALLSDDRNSAAFEPAQRELINRIVPWTRILRPGQAVLNGERVDLPQHVLAYRDRFVLKPVQALGGRGVVIGWSTPQDVWEGSVRSALATPHIVQERVNPVWERFLAEGEDEENMIINWGVYSIEEMQGGLMLRASPVSASGVISEAAGAKTGAGFHVSEQIDTMN</sequence>
<accession>A0A316HQV6</accession>
<evidence type="ECO:0000313" key="1">
    <source>
        <dbReference type="EMBL" id="PWK80665.1"/>
    </source>
</evidence>
<comment type="caution">
    <text evidence="1">The sequence shown here is derived from an EMBL/GenBank/DDBJ whole genome shotgun (WGS) entry which is preliminary data.</text>
</comment>
<reference evidence="1 2" key="1">
    <citation type="submission" date="2018-05" db="EMBL/GenBank/DDBJ databases">
        <title>Genomic Encyclopedia of Type Strains, Phase IV (KMG-IV): sequencing the most valuable type-strain genomes for metagenomic binning, comparative biology and taxonomic classification.</title>
        <authorList>
            <person name="Goeker M."/>
        </authorList>
    </citation>
    <scope>NUCLEOTIDE SEQUENCE [LARGE SCALE GENOMIC DNA]</scope>
    <source>
        <strain evidence="1 2">DSM 45480</strain>
    </source>
</reference>
<dbReference type="Proteomes" id="UP000246005">
    <property type="component" value="Unassembled WGS sequence"/>
</dbReference>
<name>A0A316HQV6_9PSEU</name>
<dbReference type="RefSeq" id="WP_109642284.1">
    <property type="nucleotide sequence ID" value="NZ_QGHB01000023.1"/>
</dbReference>
<dbReference type="SUPFAM" id="SSF56059">
    <property type="entry name" value="Glutathione synthetase ATP-binding domain-like"/>
    <property type="match status" value="1"/>
</dbReference>
<organism evidence="1 2">
    <name type="scientific">Lentzea atacamensis</name>
    <dbReference type="NCBI Taxonomy" id="531938"/>
    <lineage>
        <taxon>Bacteria</taxon>
        <taxon>Bacillati</taxon>
        <taxon>Actinomycetota</taxon>
        <taxon>Actinomycetes</taxon>
        <taxon>Pseudonocardiales</taxon>
        <taxon>Pseudonocardiaceae</taxon>
        <taxon>Lentzea</taxon>
    </lineage>
</organism>
<protein>
    <recommendedName>
        <fullName evidence="3">Circularly permuted type 2 ATP-grasp protein</fullName>
    </recommendedName>
</protein>
<dbReference type="EMBL" id="QGHB01000023">
    <property type="protein sequence ID" value="PWK80665.1"/>
    <property type="molecule type" value="Genomic_DNA"/>
</dbReference>
<evidence type="ECO:0008006" key="3">
    <source>
        <dbReference type="Google" id="ProtNLM"/>
    </source>
</evidence>
<dbReference type="AlphaFoldDB" id="A0A316HQV6"/>
<evidence type="ECO:0000313" key="2">
    <source>
        <dbReference type="Proteomes" id="UP000246005"/>
    </source>
</evidence>
<gene>
    <name evidence="1" type="ORF">C8D88_12329</name>
</gene>